<comment type="caution">
    <text evidence="2">The sequence shown here is derived from an EMBL/GenBank/DDBJ whole genome shotgun (WGS) entry which is preliminary data.</text>
</comment>
<sequence length="463" mass="51306">MLPRTDSEKTPFTAEFPGQVNPSNIAKRRGGRFIVSANMLDGLQSETGVGLGMIQWQPSTDRGHSLANEPAIRLPYLAFQSSMPGAHGLPSLSSLRSPIPRADSPPLTPLTEEPALPEQFTLPYLPSQRPLTPTEFEYSPDYYVTAYDERKRNEREKALAALEGTLTTNADEEEDETDLPVYLRGLRIHLHRSADKQQSRVEPSPTPPQVCEPPTPPASELTSSPPTSPASEPTSPPLRQPPQALSRHTRFTRQLDNCDFDHNHSEVAASVRSFSIYSTDIEGQRISQLPAQPYRPLPPPPAPPAHHSIARKPLPRRTFHYSPNPTDSYMQPDAAPTFILQSSPLRRDTRNEGDQERSGASHAELRQSSSSPPMTPTFTQPRPAPTPAPRVISPNTANHRLATLHALEANTPAPRPVSPPRTFEQITVQRPEPSRRSAFHPLREALSRWQAGKKQLSGVQSRR</sequence>
<feature type="region of interest" description="Disordered" evidence="1">
    <location>
        <begin position="192"/>
        <end position="247"/>
    </location>
</feature>
<feature type="compositionally biased region" description="Pro residues" evidence="1">
    <location>
        <begin position="293"/>
        <end position="304"/>
    </location>
</feature>
<evidence type="ECO:0000313" key="3">
    <source>
        <dbReference type="Proteomes" id="UP000237631"/>
    </source>
</evidence>
<dbReference type="Proteomes" id="UP000237631">
    <property type="component" value="Unassembled WGS sequence"/>
</dbReference>
<feature type="compositionally biased region" description="Low complexity" evidence="1">
    <location>
        <begin position="368"/>
        <end position="381"/>
    </location>
</feature>
<feature type="compositionally biased region" description="Low complexity" evidence="1">
    <location>
        <begin position="218"/>
        <end position="233"/>
    </location>
</feature>
<feature type="compositionally biased region" description="Basic residues" evidence="1">
    <location>
        <begin position="308"/>
        <end position="319"/>
    </location>
</feature>
<dbReference type="AlphaFoldDB" id="A0A2S6C181"/>
<dbReference type="EMBL" id="PNEN01000578">
    <property type="protein sequence ID" value="PPJ53488.1"/>
    <property type="molecule type" value="Genomic_DNA"/>
</dbReference>
<dbReference type="PRINTS" id="PR01217">
    <property type="entry name" value="PRICHEXTENSN"/>
</dbReference>
<reference evidence="3" key="1">
    <citation type="journal article" date="2017" name="bioRxiv">
        <title>Conservation of a gene cluster reveals novel cercosporin biosynthetic mechanisms and extends production to the genus Colletotrichum.</title>
        <authorList>
            <person name="de Jonge R."/>
            <person name="Ebert M.K."/>
            <person name="Huitt-Roehl C.R."/>
            <person name="Pal P."/>
            <person name="Suttle J.C."/>
            <person name="Spanner R.E."/>
            <person name="Neubauer J.D."/>
            <person name="Jurick W.M.II."/>
            <person name="Stott K.A."/>
            <person name="Secor G.A."/>
            <person name="Thomma B.P.H.J."/>
            <person name="Van de Peer Y."/>
            <person name="Townsend C.A."/>
            <person name="Bolton M.D."/>
        </authorList>
    </citation>
    <scope>NUCLEOTIDE SEQUENCE [LARGE SCALE GENOMIC DNA]</scope>
    <source>
        <strain evidence="3">CBS538.71</strain>
    </source>
</reference>
<protein>
    <submittedName>
        <fullName evidence="2">Uncharacterized protein</fullName>
    </submittedName>
</protein>
<accession>A0A2S6C181</accession>
<dbReference type="OrthoDB" id="3648566at2759"/>
<name>A0A2S6C181_9PEZI</name>
<feature type="compositionally biased region" description="Pro residues" evidence="1">
    <location>
        <begin position="204"/>
        <end position="217"/>
    </location>
</feature>
<gene>
    <name evidence="2" type="ORF">CBER1_00383</name>
</gene>
<feature type="region of interest" description="Disordered" evidence="1">
    <location>
        <begin position="1"/>
        <end position="23"/>
    </location>
</feature>
<feature type="region of interest" description="Disordered" evidence="1">
    <location>
        <begin position="290"/>
        <end position="440"/>
    </location>
</feature>
<proteinExistence type="predicted"/>
<evidence type="ECO:0000256" key="1">
    <source>
        <dbReference type="SAM" id="MobiDB-lite"/>
    </source>
</evidence>
<feature type="compositionally biased region" description="Basic and acidic residues" evidence="1">
    <location>
        <begin position="345"/>
        <end position="365"/>
    </location>
</feature>
<organism evidence="2 3">
    <name type="scientific">Cercospora berteroae</name>
    <dbReference type="NCBI Taxonomy" id="357750"/>
    <lineage>
        <taxon>Eukaryota</taxon>
        <taxon>Fungi</taxon>
        <taxon>Dikarya</taxon>
        <taxon>Ascomycota</taxon>
        <taxon>Pezizomycotina</taxon>
        <taxon>Dothideomycetes</taxon>
        <taxon>Dothideomycetidae</taxon>
        <taxon>Mycosphaerellales</taxon>
        <taxon>Mycosphaerellaceae</taxon>
        <taxon>Cercospora</taxon>
    </lineage>
</organism>
<keyword evidence="3" id="KW-1185">Reference proteome</keyword>
<evidence type="ECO:0000313" key="2">
    <source>
        <dbReference type="EMBL" id="PPJ53488.1"/>
    </source>
</evidence>